<feature type="binding site" evidence="12">
    <location>
        <position position="551"/>
    </location>
    <ligand>
        <name>Zn(2+)</name>
        <dbReference type="ChEBI" id="CHEBI:29105"/>
        <label>1</label>
    </ligand>
</feature>
<dbReference type="Pfam" id="PF18074">
    <property type="entry name" value="PriA_C"/>
    <property type="match status" value="1"/>
</dbReference>
<feature type="binding site" evidence="12">
    <location>
        <position position="524"/>
    </location>
    <ligand>
        <name>Zn(2+)</name>
        <dbReference type="ChEBI" id="CHEBI:29105"/>
        <label>2</label>
    </ligand>
</feature>
<dbReference type="PANTHER" id="PTHR30580:SF0">
    <property type="entry name" value="PRIMOSOMAL PROTEIN N"/>
    <property type="match status" value="1"/>
</dbReference>
<dbReference type="Pfam" id="PF17764">
    <property type="entry name" value="PriA_3primeBD"/>
    <property type="match status" value="1"/>
</dbReference>
<keyword evidence="7 12" id="KW-0862">Zinc</keyword>
<keyword evidence="10 12" id="KW-0413">Isomerase</keyword>
<evidence type="ECO:0000313" key="16">
    <source>
        <dbReference type="Proteomes" id="UP000295188"/>
    </source>
</evidence>
<comment type="caution">
    <text evidence="15">The sequence shown here is derived from an EMBL/GenBank/DDBJ whole genome shotgun (WGS) entry which is preliminary data.</text>
</comment>
<dbReference type="PROSITE" id="PS51194">
    <property type="entry name" value="HELICASE_CTER"/>
    <property type="match status" value="1"/>
</dbReference>
<dbReference type="NCBIfam" id="NF004066">
    <property type="entry name" value="PRK05580.1-3"/>
    <property type="match status" value="1"/>
</dbReference>
<name>A0A4R3KCG3_9FIRM</name>
<dbReference type="SMART" id="SM00487">
    <property type="entry name" value="DEXDc"/>
    <property type="match status" value="1"/>
</dbReference>
<feature type="binding site" evidence="12">
    <location>
        <position position="515"/>
    </location>
    <ligand>
        <name>Zn(2+)</name>
        <dbReference type="ChEBI" id="CHEBI:29105"/>
        <label>1</label>
    </ligand>
</feature>
<comment type="cofactor">
    <cofactor evidence="12">
        <name>Zn(2+)</name>
        <dbReference type="ChEBI" id="CHEBI:29105"/>
    </cofactor>
    <text evidence="12">Binds 2 zinc ions per subunit.</text>
</comment>
<dbReference type="GO" id="GO:0003677">
    <property type="term" value="F:DNA binding"/>
    <property type="evidence" value="ECO:0007669"/>
    <property type="project" value="UniProtKB-UniRule"/>
</dbReference>
<evidence type="ECO:0000256" key="12">
    <source>
        <dbReference type="HAMAP-Rule" id="MF_00983"/>
    </source>
</evidence>
<dbReference type="HAMAP" id="MF_00983">
    <property type="entry name" value="PriA"/>
    <property type="match status" value="1"/>
</dbReference>
<accession>A0A4R3KCG3</accession>
<dbReference type="GO" id="GO:0006310">
    <property type="term" value="P:DNA recombination"/>
    <property type="evidence" value="ECO:0007669"/>
    <property type="project" value="InterPro"/>
</dbReference>
<dbReference type="InterPro" id="IPR005259">
    <property type="entry name" value="PriA"/>
</dbReference>
<feature type="domain" description="Helicase ATP-binding" evidence="13">
    <location>
        <begin position="284"/>
        <end position="450"/>
    </location>
</feature>
<dbReference type="AlphaFoldDB" id="A0A4R3KCG3"/>
<dbReference type="InterPro" id="IPR027417">
    <property type="entry name" value="P-loop_NTPase"/>
</dbReference>
<dbReference type="PANTHER" id="PTHR30580">
    <property type="entry name" value="PRIMOSOMAL PROTEIN N"/>
    <property type="match status" value="1"/>
</dbReference>
<feature type="binding site" evidence="12">
    <location>
        <position position="541"/>
    </location>
    <ligand>
        <name>Zn(2+)</name>
        <dbReference type="ChEBI" id="CHEBI:29105"/>
        <label>2</label>
    </ligand>
</feature>
<evidence type="ECO:0000256" key="2">
    <source>
        <dbReference type="ARBA" id="ARBA00022705"/>
    </source>
</evidence>
<dbReference type="FunFam" id="3.40.50.300:FF:000489">
    <property type="entry name" value="Primosome assembly protein PriA"/>
    <property type="match status" value="1"/>
</dbReference>
<dbReference type="InterPro" id="IPR011545">
    <property type="entry name" value="DEAD/DEAH_box_helicase_dom"/>
</dbReference>
<dbReference type="Gene3D" id="3.40.50.300">
    <property type="entry name" value="P-loop containing nucleotide triphosphate hydrolases"/>
    <property type="match status" value="2"/>
</dbReference>
<dbReference type="GO" id="GO:0016887">
    <property type="term" value="F:ATP hydrolysis activity"/>
    <property type="evidence" value="ECO:0007669"/>
    <property type="project" value="RHEA"/>
</dbReference>
<dbReference type="InterPro" id="IPR014001">
    <property type="entry name" value="Helicase_ATP-bd"/>
</dbReference>
<comment type="catalytic activity">
    <reaction evidence="12">
        <text>Couples ATP hydrolysis with the unwinding of duplex DNA by translocating in the 3'-5' direction.</text>
        <dbReference type="EC" id="5.6.2.4"/>
    </reaction>
</comment>
<dbReference type="NCBIfam" id="TIGR00595">
    <property type="entry name" value="priA"/>
    <property type="match status" value="1"/>
</dbReference>
<evidence type="ECO:0000256" key="4">
    <source>
        <dbReference type="ARBA" id="ARBA00022741"/>
    </source>
</evidence>
<feature type="binding site" evidence="12">
    <location>
        <position position="538"/>
    </location>
    <ligand>
        <name>Zn(2+)</name>
        <dbReference type="ChEBI" id="CHEBI:29105"/>
        <label>2</label>
    </ligand>
</feature>
<keyword evidence="5 12" id="KW-0378">Hydrolase</keyword>
<dbReference type="EMBL" id="SMAA01000003">
    <property type="protein sequence ID" value="TCS80914.1"/>
    <property type="molecule type" value="Genomic_DNA"/>
</dbReference>
<dbReference type="GO" id="GO:1990077">
    <property type="term" value="C:primosome complex"/>
    <property type="evidence" value="ECO:0007669"/>
    <property type="project" value="UniProtKB-UniRule"/>
</dbReference>
<protein>
    <recommendedName>
        <fullName evidence="12">Replication restart protein PriA</fullName>
    </recommendedName>
    <alternativeName>
        <fullName evidence="12">ATP-dependent DNA helicase PriA</fullName>
        <ecNumber evidence="12">5.6.2.4</ecNumber>
    </alternativeName>
    <alternativeName>
        <fullName evidence="12">DNA 3'-5' helicase PriA</fullName>
    </alternativeName>
</protein>
<dbReference type="CDD" id="cd17929">
    <property type="entry name" value="DEXHc_priA"/>
    <property type="match status" value="1"/>
</dbReference>
<evidence type="ECO:0000256" key="1">
    <source>
        <dbReference type="ARBA" id="ARBA00022515"/>
    </source>
</evidence>
<feature type="binding site" evidence="12">
    <location>
        <position position="512"/>
    </location>
    <ligand>
        <name>Zn(2+)</name>
        <dbReference type="ChEBI" id="CHEBI:29105"/>
        <label>1</label>
    </ligand>
</feature>
<comment type="catalytic activity">
    <reaction evidence="11 12">
        <text>ATP + H2O = ADP + phosphate + H(+)</text>
        <dbReference type="Rhea" id="RHEA:13065"/>
        <dbReference type="ChEBI" id="CHEBI:15377"/>
        <dbReference type="ChEBI" id="CHEBI:15378"/>
        <dbReference type="ChEBI" id="CHEBI:30616"/>
        <dbReference type="ChEBI" id="CHEBI:43474"/>
        <dbReference type="ChEBI" id="CHEBI:456216"/>
        <dbReference type="EC" id="5.6.2.4"/>
    </reaction>
</comment>
<keyword evidence="8 12" id="KW-0067">ATP-binding</keyword>
<keyword evidence="4 12" id="KW-0547">Nucleotide-binding</keyword>
<proteinExistence type="inferred from homology"/>
<dbReference type="Pfam" id="PF00271">
    <property type="entry name" value="Helicase_C"/>
    <property type="match status" value="1"/>
</dbReference>
<keyword evidence="6 12" id="KW-0347">Helicase</keyword>
<dbReference type="SMART" id="SM00490">
    <property type="entry name" value="HELICc"/>
    <property type="match status" value="1"/>
</dbReference>
<keyword evidence="1 12" id="KW-0639">Primosome</keyword>
<dbReference type="SUPFAM" id="SSF52540">
    <property type="entry name" value="P-loop containing nucleoside triphosphate hydrolases"/>
    <property type="match status" value="1"/>
</dbReference>
<keyword evidence="16" id="KW-1185">Reference proteome</keyword>
<dbReference type="GO" id="GO:0008270">
    <property type="term" value="F:zinc ion binding"/>
    <property type="evidence" value="ECO:0007669"/>
    <property type="project" value="UniProtKB-UniRule"/>
</dbReference>
<evidence type="ECO:0000256" key="7">
    <source>
        <dbReference type="ARBA" id="ARBA00022833"/>
    </source>
</evidence>
<evidence type="ECO:0000256" key="8">
    <source>
        <dbReference type="ARBA" id="ARBA00022840"/>
    </source>
</evidence>
<feature type="binding site" evidence="12">
    <location>
        <position position="554"/>
    </location>
    <ligand>
        <name>Zn(2+)</name>
        <dbReference type="ChEBI" id="CHEBI:29105"/>
        <label>1</label>
    </ligand>
</feature>
<dbReference type="Proteomes" id="UP000295188">
    <property type="component" value="Unassembled WGS sequence"/>
</dbReference>
<reference evidence="15 16" key="1">
    <citation type="submission" date="2019-03" db="EMBL/GenBank/DDBJ databases">
        <title>Genomic Encyclopedia of Type Strains, Phase IV (KMG-IV): sequencing the most valuable type-strain genomes for metagenomic binning, comparative biology and taxonomic classification.</title>
        <authorList>
            <person name="Goeker M."/>
        </authorList>
    </citation>
    <scope>NUCLEOTIDE SEQUENCE [LARGE SCALE GENOMIC DNA]</scope>
    <source>
        <strain evidence="15 16">DSM 20467</strain>
    </source>
</reference>
<sequence length="801" mass="90747">MKLEADIFINIPVKSIAASYTYIIPEKFHFLQIGCRVVVPFGPRTMEGFIVRIFPAGAKEDHPLKEIIDIIDTEPYFTDKVIQTAYFIADFYLCSLGEALRLFIPGKNSIKLRSIYSAVSEPPANLSAQERILYDFIAANPGCDLSQLRAKTDDDIFASIKTLLQKKAILQDYSYAQRSHKIFETYVQINEKTVNSTLLQKMTRKRTQKRLLEFLADGKSRSVNELAKYNFSRSILKTLADNNYIHLTKQQIFRDSYTGVGLGKNTIENLTREQQSAFAEILPFIQQAKAHTFLLHGVTGSGKTRLYIEAAKYVLAAKKQALILVPEIVLTGQLVLSLKNFFADEVVVIHSRLTVGERNDSFMRIRTNNAKIIIGARSAIFAPFCELGLIVMDEEHDASYKQDESPRYHTRDIAQKMSTLYNAVLILGSATPSIESYYYAQKKIYTLLKMPHRIDNRPLPCIKCVDMREELHLGNHHILSRALAALIDKTLKEKQQIIIMLNRRGYSTFVMCRSCGLVIKCPQCGLPLVYHKGNYLQCHHCDIREAVPDTCPSCNSRYIKFFGSGTEKLEKELQETFPQARIIRMDRDTTGKKFAHQNILRAFKAGTYDILLGTQMVAKGHDIPSVTAVGIISADASLNMPDFRSAERCFSLITQTAGRAGRGTLKGNVIVQGYNPEHYAVTCGIAQDYDAFYKQELPLRKELFYPPYAKLVKLTIQHEKENQALQKALKIREIFKKNFTDNRIHQLIGPAPSIIANFRGIYRFNLLLKTTDLTAINAFLRSIGLATDKDVKIDVNPLNTM</sequence>
<evidence type="ECO:0000259" key="14">
    <source>
        <dbReference type="PROSITE" id="PS51194"/>
    </source>
</evidence>
<dbReference type="OrthoDB" id="9759544at2"/>
<feature type="domain" description="Helicase C-terminal" evidence="14">
    <location>
        <begin position="546"/>
        <end position="705"/>
    </location>
</feature>
<dbReference type="InterPro" id="IPR042115">
    <property type="entry name" value="PriA_3primeBD_sf"/>
</dbReference>
<dbReference type="CDD" id="cd18804">
    <property type="entry name" value="SF2_C_priA"/>
    <property type="match status" value="1"/>
</dbReference>
<dbReference type="PROSITE" id="PS51192">
    <property type="entry name" value="HELICASE_ATP_BIND_1"/>
    <property type="match status" value="1"/>
</dbReference>
<dbReference type="GO" id="GO:0006269">
    <property type="term" value="P:DNA replication, synthesis of primer"/>
    <property type="evidence" value="ECO:0007669"/>
    <property type="project" value="UniProtKB-KW"/>
</dbReference>
<dbReference type="GO" id="GO:0006270">
    <property type="term" value="P:DNA replication initiation"/>
    <property type="evidence" value="ECO:0007669"/>
    <property type="project" value="TreeGrafter"/>
</dbReference>
<evidence type="ECO:0000256" key="9">
    <source>
        <dbReference type="ARBA" id="ARBA00023125"/>
    </source>
</evidence>
<comment type="subunit">
    <text evidence="12">Component of the replication restart primosome.</text>
</comment>
<evidence type="ECO:0000256" key="11">
    <source>
        <dbReference type="ARBA" id="ARBA00048988"/>
    </source>
</evidence>
<evidence type="ECO:0000256" key="5">
    <source>
        <dbReference type="ARBA" id="ARBA00022801"/>
    </source>
</evidence>
<dbReference type="InterPro" id="IPR041236">
    <property type="entry name" value="PriA_C"/>
</dbReference>
<dbReference type="GO" id="GO:0006302">
    <property type="term" value="P:double-strand break repair"/>
    <property type="evidence" value="ECO:0007669"/>
    <property type="project" value="InterPro"/>
</dbReference>
<keyword evidence="3 12" id="KW-0479">Metal-binding</keyword>
<dbReference type="GO" id="GO:0043138">
    <property type="term" value="F:3'-5' DNA helicase activity"/>
    <property type="evidence" value="ECO:0007669"/>
    <property type="project" value="UniProtKB-EC"/>
</dbReference>
<feature type="binding site" evidence="12">
    <location>
        <position position="521"/>
    </location>
    <ligand>
        <name>Zn(2+)</name>
        <dbReference type="ChEBI" id="CHEBI:29105"/>
        <label>2</label>
    </ligand>
</feature>
<evidence type="ECO:0000256" key="10">
    <source>
        <dbReference type="ARBA" id="ARBA00023235"/>
    </source>
</evidence>
<evidence type="ECO:0000256" key="3">
    <source>
        <dbReference type="ARBA" id="ARBA00022723"/>
    </source>
</evidence>
<evidence type="ECO:0000313" key="15">
    <source>
        <dbReference type="EMBL" id="TCS80914.1"/>
    </source>
</evidence>
<dbReference type="EC" id="5.6.2.4" evidence="12"/>
<dbReference type="GO" id="GO:0005524">
    <property type="term" value="F:ATP binding"/>
    <property type="evidence" value="ECO:0007669"/>
    <property type="project" value="UniProtKB-UniRule"/>
</dbReference>
<evidence type="ECO:0000259" key="13">
    <source>
        <dbReference type="PROSITE" id="PS51192"/>
    </source>
</evidence>
<dbReference type="InterPro" id="IPR041222">
    <property type="entry name" value="PriA_3primeBD"/>
</dbReference>
<dbReference type="Gene3D" id="3.40.1440.60">
    <property type="entry name" value="PriA, 3(prime) DNA-binding domain"/>
    <property type="match status" value="1"/>
</dbReference>
<dbReference type="Pfam" id="PF00270">
    <property type="entry name" value="DEAD"/>
    <property type="match status" value="1"/>
</dbReference>
<dbReference type="InterPro" id="IPR001650">
    <property type="entry name" value="Helicase_C-like"/>
</dbReference>
<gene>
    <name evidence="12" type="primary">priA</name>
    <name evidence="15" type="ORF">EDC37_10383</name>
</gene>
<dbReference type="RefSeq" id="WP_132547611.1">
    <property type="nucleotide sequence ID" value="NZ_SMAA01000003.1"/>
</dbReference>
<comment type="function">
    <text evidence="12">Initiates the restart of stalled replication forks, which reloads the replicative helicase on sites other than the origin of replication. Recognizes and binds to abandoned replication forks and remodels them to uncover a helicase loading site. Promotes assembly of the primosome at these replication forks.</text>
</comment>
<keyword evidence="2 12" id="KW-0235">DNA replication</keyword>
<evidence type="ECO:0000256" key="6">
    <source>
        <dbReference type="ARBA" id="ARBA00022806"/>
    </source>
</evidence>
<organism evidence="15 16">
    <name type="scientific">Pectinatus cerevisiiphilus</name>
    <dbReference type="NCBI Taxonomy" id="86956"/>
    <lineage>
        <taxon>Bacteria</taxon>
        <taxon>Bacillati</taxon>
        <taxon>Bacillota</taxon>
        <taxon>Negativicutes</taxon>
        <taxon>Selenomonadales</taxon>
        <taxon>Selenomonadaceae</taxon>
        <taxon>Pectinatus</taxon>
    </lineage>
</organism>
<comment type="similarity">
    <text evidence="12">Belongs to the helicase family. PriA subfamily.</text>
</comment>
<keyword evidence="9 12" id="KW-0238">DNA-binding</keyword>